<accession>A0AA97PKW6</accession>
<sequence>MHKRAPLSTPPTSPDGSPQRKSSAVGAAGTESHCPRPRRTDTKILPAKFISDTGALIRALAEELGGTTCFHIEVCSNAYNIRSTTGEDIDMVHVRRQVFAKERVVVNERAVAARRSRRRGKSGNEMPYGEDPALGYGFGFSLVRDEKSAVYTDVASF</sequence>
<reference evidence="2" key="1">
    <citation type="journal article" date="2012" name="PLoS Genet.">
        <title>Comparative analysis of the genomes of two field isolates of the rice blast fungus Magnaporthe oryzae.</title>
        <authorList>
            <person name="Xue M."/>
            <person name="Yang J."/>
            <person name="Li Z."/>
            <person name="Hu S."/>
            <person name="Yao N."/>
            <person name="Dean R.A."/>
            <person name="Zhao W."/>
            <person name="Shen M."/>
            <person name="Zhang H."/>
            <person name="Li C."/>
            <person name="Liu L."/>
            <person name="Cao L."/>
            <person name="Xu X."/>
            <person name="Xing Y."/>
            <person name="Hsiang T."/>
            <person name="Zhang Z."/>
            <person name="Xu J.R."/>
            <person name="Peng Y.L."/>
        </authorList>
    </citation>
    <scope>NUCLEOTIDE SEQUENCE</scope>
    <source>
        <strain evidence="2">Y34</strain>
    </source>
</reference>
<feature type="region of interest" description="Disordered" evidence="1">
    <location>
        <begin position="1"/>
        <end position="43"/>
    </location>
</feature>
<name>A0AA97PKW6_PYRO3</name>
<protein>
    <submittedName>
        <fullName evidence="2">Uncharacterized protein</fullName>
    </submittedName>
</protein>
<evidence type="ECO:0000256" key="1">
    <source>
        <dbReference type="SAM" id="MobiDB-lite"/>
    </source>
</evidence>
<evidence type="ECO:0000313" key="2">
    <source>
        <dbReference type="EMBL" id="ELQ38183.1"/>
    </source>
</evidence>
<dbReference type="Proteomes" id="UP000011086">
    <property type="component" value="Unassembled WGS sequence"/>
</dbReference>
<organism evidence="2">
    <name type="scientific">Pyricularia oryzae (strain Y34)</name>
    <name type="common">Rice blast fungus</name>
    <name type="synonym">Magnaporthe oryzae</name>
    <dbReference type="NCBI Taxonomy" id="1143189"/>
    <lineage>
        <taxon>Eukaryota</taxon>
        <taxon>Fungi</taxon>
        <taxon>Dikarya</taxon>
        <taxon>Ascomycota</taxon>
        <taxon>Pezizomycotina</taxon>
        <taxon>Sordariomycetes</taxon>
        <taxon>Sordariomycetidae</taxon>
        <taxon>Magnaporthales</taxon>
        <taxon>Pyriculariaceae</taxon>
        <taxon>Pyricularia</taxon>
    </lineage>
</organism>
<dbReference type="EMBL" id="JH793895">
    <property type="protein sequence ID" value="ELQ38183.1"/>
    <property type="molecule type" value="Genomic_DNA"/>
</dbReference>
<proteinExistence type="predicted"/>
<gene>
    <name evidence="2" type="ORF">OOU_Y34scaffold00550g7</name>
</gene>
<dbReference type="AlphaFoldDB" id="A0AA97PKW6"/>